<sequence>MCNRNFRHHDRCLLPYICSHCPTQAQGQIEEAPATAAAALNNHPPSMLSIKEPAPRPLPGPAVPRLESRVPIVQRRQLSPLPRLGHLPGWDERWNGFATPVFAVRRGELPEIEHISPRTRIPLSLSLRPAHVHRRPSHEYDAPNLTYGPPEACSAIIHRSVHHTSPQPIPSSAALVFASTPRANAWPPAMLTPFPLRLDPPAQDPALTCQNSLVYRGYSWSPHRGWSLCSDGAVVGPSGLPTPPYVPPWYEGGWSAPGPDSLTSLASAVDLPGLRNLNYTVFNAREKPDGKPDEANGGTVEGAAGGPSQVRRPARAPLDLHSRAGRSSSPDWPAVPANTPEDRVERHFWTAASRGDDVCYDVALRKGQPPPTPAQETSEEEARERGRGATSRTKVKENWDGPSSGENSPAGK</sequence>
<reference evidence="1" key="1">
    <citation type="submission" date="2023-07" db="EMBL/GenBank/DDBJ databases">
        <title>Black Yeasts Isolated from many extreme environments.</title>
        <authorList>
            <person name="Coleine C."/>
            <person name="Stajich J.E."/>
            <person name="Selbmann L."/>
        </authorList>
    </citation>
    <scope>NUCLEOTIDE SEQUENCE</scope>
    <source>
        <strain evidence="1">CCFEE 5714</strain>
    </source>
</reference>
<comment type="caution">
    <text evidence="1">The sequence shown here is derived from an EMBL/GenBank/DDBJ whole genome shotgun (WGS) entry which is preliminary data.</text>
</comment>
<accession>A0ACC3MAC3</accession>
<evidence type="ECO:0000313" key="1">
    <source>
        <dbReference type="EMBL" id="KAK3680411.1"/>
    </source>
</evidence>
<dbReference type="Proteomes" id="UP001281147">
    <property type="component" value="Unassembled WGS sequence"/>
</dbReference>
<gene>
    <name evidence="1" type="ORF">LTR37_021256</name>
</gene>
<proteinExistence type="predicted"/>
<dbReference type="EMBL" id="JAUTXU010000457">
    <property type="protein sequence ID" value="KAK3680411.1"/>
    <property type="molecule type" value="Genomic_DNA"/>
</dbReference>
<name>A0ACC3MAC3_9PEZI</name>
<evidence type="ECO:0000313" key="2">
    <source>
        <dbReference type="Proteomes" id="UP001281147"/>
    </source>
</evidence>
<organism evidence="1 2">
    <name type="scientific">Vermiconidia calcicola</name>
    <dbReference type="NCBI Taxonomy" id="1690605"/>
    <lineage>
        <taxon>Eukaryota</taxon>
        <taxon>Fungi</taxon>
        <taxon>Dikarya</taxon>
        <taxon>Ascomycota</taxon>
        <taxon>Pezizomycotina</taxon>
        <taxon>Dothideomycetes</taxon>
        <taxon>Dothideomycetidae</taxon>
        <taxon>Mycosphaerellales</taxon>
        <taxon>Extremaceae</taxon>
        <taxon>Vermiconidia</taxon>
    </lineage>
</organism>
<protein>
    <submittedName>
        <fullName evidence="1">Uncharacterized protein</fullName>
    </submittedName>
</protein>
<keyword evidence="2" id="KW-1185">Reference proteome</keyword>